<name>A0A7J9I8K6_9ROSI</name>
<comment type="caution">
    <text evidence="2">The sequence shown here is derived from an EMBL/GenBank/DDBJ whole genome shotgun (WGS) entry which is preliminary data.</text>
</comment>
<dbReference type="Proteomes" id="UP000593560">
    <property type="component" value="Unassembled WGS sequence"/>
</dbReference>
<organism evidence="2 3">
    <name type="scientific">Gossypium harknessii</name>
    <dbReference type="NCBI Taxonomy" id="34285"/>
    <lineage>
        <taxon>Eukaryota</taxon>
        <taxon>Viridiplantae</taxon>
        <taxon>Streptophyta</taxon>
        <taxon>Embryophyta</taxon>
        <taxon>Tracheophyta</taxon>
        <taxon>Spermatophyta</taxon>
        <taxon>Magnoliopsida</taxon>
        <taxon>eudicotyledons</taxon>
        <taxon>Gunneridae</taxon>
        <taxon>Pentapetalae</taxon>
        <taxon>rosids</taxon>
        <taxon>malvids</taxon>
        <taxon>Malvales</taxon>
        <taxon>Malvaceae</taxon>
        <taxon>Malvoideae</taxon>
        <taxon>Gossypium</taxon>
    </lineage>
</organism>
<evidence type="ECO:0000313" key="3">
    <source>
        <dbReference type="Proteomes" id="UP000593560"/>
    </source>
</evidence>
<proteinExistence type="predicted"/>
<evidence type="ECO:0000256" key="1">
    <source>
        <dbReference type="SAM" id="MobiDB-lite"/>
    </source>
</evidence>
<evidence type="ECO:0000313" key="2">
    <source>
        <dbReference type="EMBL" id="MBA0818400.1"/>
    </source>
</evidence>
<feature type="region of interest" description="Disordered" evidence="1">
    <location>
        <begin position="1"/>
        <end position="31"/>
    </location>
</feature>
<gene>
    <name evidence="2" type="ORF">Gohar_021714</name>
</gene>
<feature type="compositionally biased region" description="Polar residues" evidence="1">
    <location>
        <begin position="1"/>
        <end position="13"/>
    </location>
</feature>
<sequence length="279" mass="31062">MANSLCDSNGSKSHSIEDRNTKKERFKDNNANADMDMVVELPHEPMLSWKDRLTEKGLIGSRRSAGTARLEDDDDFKFLERDVTRSTNPLDRFIAALPEYCGYLDLTIGSSGINVQVVMVMSQTEKRMATSGTSSMKSSMVKEDKAYRLWMLDTGPLRKEVGQCRSMDQWRQVEGCGKPLKALGKQRMQEGNMNQGNKVMSATFQIGSITNNAMAGSNISNKAVARVSFKQVKPTNVFKAIPNSSFAKFGFVVEINNSVGIYSTTISHFTPTFERPVEV</sequence>
<dbReference type="EMBL" id="JABFAD010276539">
    <property type="protein sequence ID" value="MBA0818400.1"/>
    <property type="molecule type" value="Genomic_DNA"/>
</dbReference>
<reference evidence="2 3" key="1">
    <citation type="journal article" date="2019" name="Genome Biol. Evol.">
        <title>Insights into the evolution of the New World diploid cottons (Gossypium, subgenus Houzingenia) based on genome sequencing.</title>
        <authorList>
            <person name="Grover C.E."/>
            <person name="Arick M.A. 2nd"/>
            <person name="Thrash A."/>
            <person name="Conover J.L."/>
            <person name="Sanders W.S."/>
            <person name="Peterson D.G."/>
            <person name="Frelichowski J.E."/>
            <person name="Scheffler J.A."/>
            <person name="Scheffler B.E."/>
            <person name="Wendel J.F."/>
        </authorList>
    </citation>
    <scope>NUCLEOTIDE SEQUENCE [LARGE SCALE GENOMIC DNA]</scope>
    <source>
        <strain evidence="2">0</strain>
        <tissue evidence="2">Leaf</tissue>
    </source>
</reference>
<keyword evidence="3" id="KW-1185">Reference proteome</keyword>
<protein>
    <submittedName>
        <fullName evidence="2">Uncharacterized protein</fullName>
    </submittedName>
</protein>
<feature type="non-terminal residue" evidence="2">
    <location>
        <position position="1"/>
    </location>
</feature>
<feature type="compositionally biased region" description="Basic and acidic residues" evidence="1">
    <location>
        <begin position="14"/>
        <end position="28"/>
    </location>
</feature>
<accession>A0A7J9I8K6</accession>
<dbReference type="AlphaFoldDB" id="A0A7J9I8K6"/>